<dbReference type="Gene3D" id="1.20.1250.20">
    <property type="entry name" value="MFS general substrate transporter like domains"/>
    <property type="match status" value="1"/>
</dbReference>
<evidence type="ECO:0000256" key="1">
    <source>
        <dbReference type="ARBA" id="ARBA00004141"/>
    </source>
</evidence>
<dbReference type="InterPro" id="IPR036259">
    <property type="entry name" value="MFS_trans_sf"/>
</dbReference>
<accession>B7B4R1</accession>
<dbReference type="Pfam" id="PF07690">
    <property type="entry name" value="MFS_1"/>
    <property type="match status" value="1"/>
</dbReference>
<feature type="transmembrane region" description="Helical" evidence="5">
    <location>
        <begin position="63"/>
        <end position="84"/>
    </location>
</feature>
<protein>
    <submittedName>
        <fullName evidence="7">Transporter, major facilitator family protein</fullName>
    </submittedName>
</protein>
<proteinExistence type="predicted"/>
<evidence type="ECO:0000259" key="6">
    <source>
        <dbReference type="PROSITE" id="PS50850"/>
    </source>
</evidence>
<feature type="transmembrane region" description="Helical" evidence="5">
    <location>
        <begin position="159"/>
        <end position="178"/>
    </location>
</feature>
<name>B7B4R1_9BACT</name>
<dbReference type="PANTHER" id="PTHR23530:SF1">
    <property type="entry name" value="PERMEASE, MAJOR FACILITATOR SUPERFAMILY-RELATED"/>
    <property type="match status" value="1"/>
</dbReference>
<reference evidence="7 8" key="2">
    <citation type="submission" date="2008-10" db="EMBL/GenBank/DDBJ databases">
        <authorList>
            <person name="Fulton L."/>
            <person name="Clifton S."/>
            <person name="Fulton B."/>
            <person name="Xu J."/>
            <person name="Minx P."/>
            <person name="Pepin K.H."/>
            <person name="Johnson M."/>
            <person name="Bhonagiri V."/>
            <person name="Nash W.E."/>
            <person name="Mardis E.R."/>
            <person name="Wilson R.K."/>
        </authorList>
    </citation>
    <scope>NUCLEOTIDE SEQUENCE [LARGE SCALE GENOMIC DNA]</scope>
    <source>
        <strain evidence="7 8">DSM 18315</strain>
    </source>
</reference>
<comment type="subcellular location">
    <subcellularLocation>
        <location evidence="1">Membrane</location>
        <topology evidence="1">Multi-pass membrane protein</topology>
    </subcellularLocation>
</comment>
<evidence type="ECO:0000313" key="8">
    <source>
        <dbReference type="Proteomes" id="UP000005510"/>
    </source>
</evidence>
<dbReference type="InterPro" id="IPR020846">
    <property type="entry name" value="MFS_dom"/>
</dbReference>
<keyword evidence="2 5" id="KW-0812">Transmembrane</keyword>
<dbReference type="InterPro" id="IPR005829">
    <property type="entry name" value="Sugar_transporter_CS"/>
</dbReference>
<evidence type="ECO:0000256" key="2">
    <source>
        <dbReference type="ARBA" id="ARBA00022692"/>
    </source>
</evidence>
<dbReference type="GO" id="GO:0016020">
    <property type="term" value="C:membrane"/>
    <property type="evidence" value="ECO:0007669"/>
    <property type="project" value="UniProtKB-SubCell"/>
</dbReference>
<dbReference type="InterPro" id="IPR053160">
    <property type="entry name" value="MFS_DHA3_Transporter"/>
</dbReference>
<evidence type="ECO:0000256" key="5">
    <source>
        <dbReference type="SAM" id="Phobius"/>
    </source>
</evidence>
<organism evidence="7 8">
    <name type="scientific">Parabacteroides johnsonii DSM 18315</name>
    <dbReference type="NCBI Taxonomy" id="537006"/>
    <lineage>
        <taxon>Bacteria</taxon>
        <taxon>Pseudomonadati</taxon>
        <taxon>Bacteroidota</taxon>
        <taxon>Bacteroidia</taxon>
        <taxon>Bacteroidales</taxon>
        <taxon>Tannerellaceae</taxon>
        <taxon>Parabacteroides</taxon>
    </lineage>
</organism>
<dbReference type="EMBL" id="ABYH01000001">
    <property type="protein sequence ID" value="EEC98579.1"/>
    <property type="molecule type" value="Genomic_DNA"/>
</dbReference>
<evidence type="ECO:0000256" key="3">
    <source>
        <dbReference type="ARBA" id="ARBA00022989"/>
    </source>
</evidence>
<dbReference type="GO" id="GO:0022857">
    <property type="term" value="F:transmembrane transporter activity"/>
    <property type="evidence" value="ECO:0007669"/>
    <property type="project" value="InterPro"/>
</dbReference>
<evidence type="ECO:0000313" key="7">
    <source>
        <dbReference type="EMBL" id="EEC98579.1"/>
    </source>
</evidence>
<dbReference type="PROSITE" id="PS00216">
    <property type="entry name" value="SUGAR_TRANSPORT_1"/>
    <property type="match status" value="1"/>
</dbReference>
<dbReference type="STRING" id="537006.PRABACTJOHN_00002"/>
<feature type="transmembrane region" description="Helical" evidence="5">
    <location>
        <begin position="184"/>
        <end position="201"/>
    </location>
</feature>
<feature type="transmembrane region" description="Helical" evidence="5">
    <location>
        <begin position="263"/>
        <end position="284"/>
    </location>
</feature>
<feature type="transmembrane region" description="Helical" evidence="5">
    <location>
        <begin position="91"/>
        <end position="109"/>
    </location>
</feature>
<sequence>MSTTHIIFQKEEKPFHIFCTFAGMKRNILALYLIKLSKWFTLVMPIIVLFYEKHGLGLQDVFILKSVYSVAAVALEIPSGYLADVWGRRKCLILGCILFFLGYLCYSFTSTFTAFLFAEILLGTGQTLVNGADSALLYDTTAQYQKENLYLRYEGRITMIGNFAEALAGIFGGLLAAYSLRLPFYAQAVIAFTGIPAAFVLKEVSRSNKIQNPVNEIVRIIKYSLVTNKQLCYNIMYSGIIGAATLTMAWFVQPVLMYLKTPVSWYGVIWTVLNLTVGFAALWSDRVDNYFGPRKMGILILVFIVGGYISLAFNLTYAGLAILFVFYIFRGFATPILKGYINQMTFSDMRATVLSIRNFIIRLMFAAIAPFIGWLNDMYSLQIALLVSAGIILIPGGILLGLQFRKNNH</sequence>
<comment type="caution">
    <text evidence="7">The sequence shown here is derived from an EMBL/GenBank/DDBJ whole genome shotgun (WGS) entry which is preliminary data.</text>
</comment>
<dbReference type="PROSITE" id="PS50850">
    <property type="entry name" value="MFS"/>
    <property type="match status" value="1"/>
</dbReference>
<keyword evidence="4 5" id="KW-0472">Membrane</keyword>
<feature type="transmembrane region" description="Helical" evidence="5">
    <location>
        <begin position="381"/>
        <end position="402"/>
    </location>
</feature>
<dbReference type="PANTHER" id="PTHR23530">
    <property type="entry name" value="TRANSPORT PROTEIN-RELATED"/>
    <property type="match status" value="1"/>
</dbReference>
<keyword evidence="3 5" id="KW-1133">Transmembrane helix</keyword>
<gene>
    <name evidence="7" type="ORF">PRABACTJOHN_00002</name>
</gene>
<reference evidence="7 8" key="1">
    <citation type="submission" date="2008-10" db="EMBL/GenBank/DDBJ databases">
        <title>Draft genome sequence of Parabacteroides johnsonii (DSM 18315).</title>
        <authorList>
            <person name="Sudarsanam P."/>
            <person name="Ley R."/>
            <person name="Guruge J."/>
            <person name="Turnbaugh P.J."/>
            <person name="Mahowald M."/>
            <person name="Liep D."/>
            <person name="Gordon J."/>
        </authorList>
    </citation>
    <scope>NUCLEOTIDE SEQUENCE [LARGE SCALE GENOMIC DNA]</scope>
    <source>
        <strain evidence="7 8">DSM 18315</strain>
    </source>
</reference>
<dbReference type="InterPro" id="IPR011701">
    <property type="entry name" value="MFS"/>
</dbReference>
<feature type="transmembrane region" description="Helical" evidence="5">
    <location>
        <begin position="115"/>
        <end position="138"/>
    </location>
</feature>
<feature type="transmembrane region" description="Helical" evidence="5">
    <location>
        <begin position="319"/>
        <end position="338"/>
    </location>
</feature>
<dbReference type="AlphaFoldDB" id="B7B4R1"/>
<feature type="transmembrane region" description="Helical" evidence="5">
    <location>
        <begin position="231"/>
        <end position="251"/>
    </location>
</feature>
<feature type="domain" description="Major facilitator superfamily (MFS) profile" evidence="6">
    <location>
        <begin position="16"/>
        <end position="407"/>
    </location>
</feature>
<dbReference type="Proteomes" id="UP000005510">
    <property type="component" value="Unassembled WGS sequence"/>
</dbReference>
<dbReference type="HOGENOM" id="CLU_046685_2_1_10"/>
<dbReference type="SUPFAM" id="SSF103473">
    <property type="entry name" value="MFS general substrate transporter"/>
    <property type="match status" value="1"/>
</dbReference>
<feature type="transmembrane region" description="Helical" evidence="5">
    <location>
        <begin position="29"/>
        <end position="51"/>
    </location>
</feature>
<feature type="transmembrane region" description="Helical" evidence="5">
    <location>
        <begin position="296"/>
        <end position="313"/>
    </location>
</feature>
<feature type="transmembrane region" description="Helical" evidence="5">
    <location>
        <begin position="359"/>
        <end position="375"/>
    </location>
</feature>
<evidence type="ECO:0000256" key="4">
    <source>
        <dbReference type="ARBA" id="ARBA00023136"/>
    </source>
</evidence>